<dbReference type="PANTHER" id="PTHR23113:SF363">
    <property type="entry name" value="PROTEIN SON OF SEVENLESS"/>
    <property type="match status" value="1"/>
</dbReference>
<dbReference type="Pfam" id="PF00617">
    <property type="entry name" value="RasGEF"/>
    <property type="match status" value="1"/>
</dbReference>
<evidence type="ECO:0000313" key="6">
    <source>
        <dbReference type="Proteomes" id="UP000703661"/>
    </source>
</evidence>
<dbReference type="InterPro" id="IPR036964">
    <property type="entry name" value="RASGEF_cat_dom_sf"/>
</dbReference>
<name>A0A9P6SZ96_9FUNG</name>
<dbReference type="GO" id="GO:0005886">
    <property type="term" value="C:plasma membrane"/>
    <property type="evidence" value="ECO:0007669"/>
    <property type="project" value="TreeGrafter"/>
</dbReference>
<proteinExistence type="predicted"/>
<evidence type="ECO:0000256" key="2">
    <source>
        <dbReference type="PROSITE-ProRule" id="PRU00168"/>
    </source>
</evidence>
<dbReference type="EMBL" id="JAAAID010000884">
    <property type="protein sequence ID" value="KAG0013160.1"/>
    <property type="molecule type" value="Genomic_DNA"/>
</dbReference>
<evidence type="ECO:0000256" key="1">
    <source>
        <dbReference type="ARBA" id="ARBA00022658"/>
    </source>
</evidence>
<evidence type="ECO:0000259" key="4">
    <source>
        <dbReference type="PROSITE" id="PS50009"/>
    </source>
</evidence>
<dbReference type="GO" id="GO:0007265">
    <property type="term" value="P:Ras protein signal transduction"/>
    <property type="evidence" value="ECO:0007669"/>
    <property type="project" value="TreeGrafter"/>
</dbReference>
<dbReference type="PANTHER" id="PTHR23113">
    <property type="entry name" value="GUANINE NUCLEOTIDE EXCHANGE FACTOR"/>
    <property type="match status" value="1"/>
</dbReference>
<feature type="compositionally biased region" description="Polar residues" evidence="3">
    <location>
        <begin position="568"/>
        <end position="585"/>
    </location>
</feature>
<reference evidence="5" key="1">
    <citation type="journal article" date="2020" name="Fungal Divers.">
        <title>Resolving the Mortierellaceae phylogeny through synthesis of multi-gene phylogenetics and phylogenomics.</title>
        <authorList>
            <person name="Vandepol N."/>
            <person name="Liber J."/>
            <person name="Desiro A."/>
            <person name="Na H."/>
            <person name="Kennedy M."/>
            <person name="Barry K."/>
            <person name="Grigoriev I.V."/>
            <person name="Miller A.N."/>
            <person name="O'Donnell K."/>
            <person name="Stajich J.E."/>
            <person name="Bonito G."/>
        </authorList>
    </citation>
    <scope>NUCLEOTIDE SEQUENCE</scope>
    <source>
        <strain evidence="5">NRRL 2769</strain>
    </source>
</reference>
<dbReference type="Proteomes" id="UP000703661">
    <property type="component" value="Unassembled WGS sequence"/>
</dbReference>
<dbReference type="Gene3D" id="1.20.870.10">
    <property type="entry name" value="Son of sevenless (SoS) protein Chain: S domain 1"/>
    <property type="match status" value="1"/>
</dbReference>
<dbReference type="InterPro" id="IPR023578">
    <property type="entry name" value="Ras_GEF_dom_sf"/>
</dbReference>
<dbReference type="SUPFAM" id="SSF48366">
    <property type="entry name" value="Ras GEF"/>
    <property type="match status" value="1"/>
</dbReference>
<dbReference type="InterPro" id="IPR008937">
    <property type="entry name" value="Ras-like_GEF"/>
</dbReference>
<keyword evidence="1 2" id="KW-0344">Guanine-nucleotide releasing factor</keyword>
<feature type="compositionally biased region" description="Acidic residues" evidence="3">
    <location>
        <begin position="44"/>
        <end position="58"/>
    </location>
</feature>
<evidence type="ECO:0000256" key="3">
    <source>
        <dbReference type="SAM" id="MobiDB-lite"/>
    </source>
</evidence>
<dbReference type="InterPro" id="IPR001895">
    <property type="entry name" value="RASGEF_cat_dom"/>
</dbReference>
<feature type="region of interest" description="Disordered" evidence="3">
    <location>
        <begin position="157"/>
        <end position="183"/>
    </location>
</feature>
<accession>A0A9P6SZ96</accession>
<feature type="compositionally biased region" description="Polar residues" evidence="3">
    <location>
        <begin position="164"/>
        <end position="179"/>
    </location>
</feature>
<dbReference type="AlphaFoldDB" id="A0A9P6SZ96"/>
<dbReference type="GO" id="GO:0005085">
    <property type="term" value="F:guanyl-nucleotide exchange factor activity"/>
    <property type="evidence" value="ECO:0007669"/>
    <property type="project" value="UniProtKB-KW"/>
</dbReference>
<comment type="caution">
    <text evidence="5">The sequence shown here is derived from an EMBL/GenBank/DDBJ whole genome shotgun (WGS) entry which is preliminary data.</text>
</comment>
<dbReference type="Gene3D" id="1.10.840.10">
    <property type="entry name" value="Ras guanine-nucleotide exchange factors catalytic domain"/>
    <property type="match status" value="1"/>
</dbReference>
<evidence type="ECO:0000313" key="5">
    <source>
        <dbReference type="EMBL" id="KAG0013160.1"/>
    </source>
</evidence>
<feature type="region of interest" description="Disordered" evidence="3">
    <location>
        <begin position="719"/>
        <end position="740"/>
    </location>
</feature>
<dbReference type="PROSITE" id="PS50009">
    <property type="entry name" value="RASGEF_CAT"/>
    <property type="match status" value="1"/>
</dbReference>
<feature type="domain" description="Ras-GEF" evidence="4">
    <location>
        <begin position="845"/>
        <end position="1146"/>
    </location>
</feature>
<dbReference type="SMART" id="SM00147">
    <property type="entry name" value="RasGEF"/>
    <property type="match status" value="1"/>
</dbReference>
<feature type="region of interest" description="Disordered" evidence="3">
    <location>
        <begin position="29"/>
        <end position="58"/>
    </location>
</feature>
<feature type="compositionally biased region" description="Polar residues" evidence="3">
    <location>
        <begin position="1023"/>
        <end position="1036"/>
    </location>
</feature>
<keyword evidence="6" id="KW-1185">Reference proteome</keyword>
<feature type="region of interest" description="Disordered" evidence="3">
    <location>
        <begin position="1017"/>
        <end position="1036"/>
    </location>
</feature>
<gene>
    <name evidence="5" type="primary">LTE1</name>
    <name evidence="5" type="ORF">BGZ80_011253</name>
</gene>
<sequence length="1153" mass="129290">MQSAMKTTPHTPNPGYLEAINGYFPQIHPDCIPVEGTHPGDDSHTEDEGDEGDVQGNDEDISLRTQNLAQNGSRDPEFTDSRFQSPNRSMELLAEHGNLSLSVTLDHKGDSDFPQHQTRHSRPGLSEVLRDRQTLVSDSEMERNGWAFSVAPRSSFESQRDCTKSQPNSTTYNTPSDVNTLPRERGQDVDQLLELSSVVSENFVETGRRQKSLEFSLLCKTESSNDVCVENSLDSTIVRTNESSLMLPLSFSNGKDSGYMSIACSCLNSSTQPFVTDIEQSTNDIQEERDCLPAESELRMDNEFDCTNADICLNDVGSMLDEASAPHILPQCPENDAHGFDHAEDEGPDTIVYGPLEGYPNSGNYELRPIVAATVAKLIEKLTHQYGMEQDSGTRHIVRVRTFVVIRYWINKHFEDDFLPSKALRFQMESFLREVRSNPRVQTSAVDSRIILSLSNFYKRQRQVYKTLAERALMNENRYDSRNKADQGISHSDLGYLESGDMKVSEVERLDVSSIHSNIEPLAAKTALSDVTGTKSTIKGRNRASTLASITAKSMVREAHGSCPNYKSPLSNDSQATSTSMSRQLSEGGAVMPRERRLSTSSIKTHKGVTIWSTKVTLGINKLRQKSEDIYQQFVHSANGPSKNGDSRACVCWTPEYTGIAEHHALNTTRSHPCLQPSVVVANVSQELFSPQPSASCPTPVHPSSKSIKRLKSSVSLDRSSPVAELSPAPSPTWNQFSSISARHSRSNSNSSMCYHPNPECPFHVECLGVVGADTSKKIQGSLDKKTSTTRQEALQEDFADTLTRPSVSRVQTSIPPSPGYSPWFTAHRSCSSVPVYKPFILYYRSQLIAQQLCLLEQHFLEEIRWDELLEVELAKAGRRNRSKCQFSIGGYLFKTERERNGVDASNERSNMLCMWVASEVVSTHPIEDRVRVIEKFIRIAQKCHQYRNYNSLFHLVMGLGSSHLCTLRRTWSKVRSYEMRILQELQHYILPYSNWGLLRKAMSQVDYQETLGDSTKRFSAQGPDSTQSCRGTAVSSPWYLPQTPTPQDEGECKSQEPCSLPSEFVGNGDAGVRLQAPDPKDLQRLIPTGKLLVHFHRYKLIAKTIKWFMAFQRRSQKYTFAVDSTLYSKCFLLRVLSDERVRELADSCEGGE</sequence>
<protein>
    <submittedName>
        <fullName evidence="5">Guanine nucleotide exchange factor lte1</fullName>
    </submittedName>
</protein>
<organism evidence="5 6">
    <name type="scientific">Entomortierella chlamydospora</name>
    <dbReference type="NCBI Taxonomy" id="101097"/>
    <lineage>
        <taxon>Eukaryota</taxon>
        <taxon>Fungi</taxon>
        <taxon>Fungi incertae sedis</taxon>
        <taxon>Mucoromycota</taxon>
        <taxon>Mortierellomycotina</taxon>
        <taxon>Mortierellomycetes</taxon>
        <taxon>Mortierellales</taxon>
        <taxon>Mortierellaceae</taxon>
        <taxon>Entomortierella</taxon>
    </lineage>
</organism>
<feature type="region of interest" description="Disordered" evidence="3">
    <location>
        <begin position="561"/>
        <end position="602"/>
    </location>
</feature>